<sequence length="319" mass="34122">MTGSVAYHSTVRFLSPRFLAACLLTSAALLSVAPANAQPERRCFTNAAGTRCYYLHLPPGAPSGKPLMVYLHGCDGLDGAEPSGFSLTEVADEMGFVLAYPLQDRTVATNGCWGWDKPENQQRDRGEPAIIAGITEALTTEFGLDRDRTYLGGYSAGGAMTTDLAVLYPDRYAAIAPMAGAPFLLKTEGQPIIDAMGPRARPVPAYFLQTVFDEISNYLIGRANIAQWLAADNLAAPGSAPTEPTSVQALPVAPGLPLPLTVEHYASEKGCEIAQFTTPVFAEHAIGARLVQQEIGLGIQRDLMRFLLAHRMTAPHTAC</sequence>
<accession>A0A3A4K4I9</accession>
<keyword evidence="2" id="KW-0378">Hydrolase</keyword>
<feature type="chain" id="PRO_5017402716" description="Esterase" evidence="3">
    <location>
        <begin position="38"/>
        <end position="319"/>
    </location>
</feature>
<proteinExistence type="predicted"/>
<gene>
    <name evidence="4" type="ORF">D5S18_31360</name>
</gene>
<dbReference type="PANTHER" id="PTHR43037">
    <property type="entry name" value="UNNAMED PRODUCT-RELATED"/>
    <property type="match status" value="1"/>
</dbReference>
<feature type="signal peptide" evidence="3">
    <location>
        <begin position="1"/>
        <end position="37"/>
    </location>
</feature>
<evidence type="ECO:0000313" key="4">
    <source>
        <dbReference type="EMBL" id="RJO69164.1"/>
    </source>
</evidence>
<dbReference type="InterPro" id="IPR050955">
    <property type="entry name" value="Plant_Biomass_Hydrol_Est"/>
</dbReference>
<dbReference type="AlphaFoldDB" id="A0A3A4K4I9"/>
<dbReference type="Pfam" id="PF10503">
    <property type="entry name" value="Esterase_PHB"/>
    <property type="match status" value="1"/>
</dbReference>
<comment type="caution">
    <text evidence="4">The sequence shown here is derived from an EMBL/GenBank/DDBJ whole genome shotgun (WGS) entry which is preliminary data.</text>
</comment>
<dbReference type="Proteomes" id="UP000266677">
    <property type="component" value="Unassembled WGS sequence"/>
</dbReference>
<protein>
    <recommendedName>
        <fullName evidence="6">Esterase</fullName>
    </recommendedName>
</protein>
<reference evidence="4 5" key="1">
    <citation type="submission" date="2018-09" db="EMBL/GenBank/DDBJ databases">
        <title>YIM PH21274 draft genome.</title>
        <authorList>
            <person name="Miao C."/>
        </authorList>
    </citation>
    <scope>NUCLEOTIDE SEQUENCE [LARGE SCALE GENOMIC DNA]</scope>
    <source>
        <strain evidence="4 5">YIM PH 21724</strain>
    </source>
</reference>
<evidence type="ECO:0000256" key="1">
    <source>
        <dbReference type="ARBA" id="ARBA00022729"/>
    </source>
</evidence>
<name>A0A3A4K4I9_9NOCA</name>
<keyword evidence="5" id="KW-1185">Reference proteome</keyword>
<organism evidence="4 5">
    <name type="scientific">Nocardia panacis</name>
    <dbReference type="NCBI Taxonomy" id="2340916"/>
    <lineage>
        <taxon>Bacteria</taxon>
        <taxon>Bacillati</taxon>
        <taxon>Actinomycetota</taxon>
        <taxon>Actinomycetes</taxon>
        <taxon>Mycobacteriales</taxon>
        <taxon>Nocardiaceae</taxon>
        <taxon>Nocardia</taxon>
    </lineage>
</organism>
<dbReference type="GO" id="GO:0005576">
    <property type="term" value="C:extracellular region"/>
    <property type="evidence" value="ECO:0007669"/>
    <property type="project" value="InterPro"/>
</dbReference>
<dbReference type="RefSeq" id="WP_120044746.1">
    <property type="nucleotide sequence ID" value="NZ_QZFU01000045.1"/>
</dbReference>
<dbReference type="InterPro" id="IPR010126">
    <property type="entry name" value="Esterase_phb"/>
</dbReference>
<dbReference type="Gene3D" id="3.40.50.1820">
    <property type="entry name" value="alpha/beta hydrolase"/>
    <property type="match status" value="1"/>
</dbReference>
<dbReference type="SUPFAM" id="SSF53474">
    <property type="entry name" value="alpha/beta-Hydrolases"/>
    <property type="match status" value="1"/>
</dbReference>
<dbReference type="GO" id="GO:0016787">
    <property type="term" value="F:hydrolase activity"/>
    <property type="evidence" value="ECO:0007669"/>
    <property type="project" value="UniProtKB-KW"/>
</dbReference>
<evidence type="ECO:0000313" key="5">
    <source>
        <dbReference type="Proteomes" id="UP000266677"/>
    </source>
</evidence>
<dbReference type="PANTHER" id="PTHR43037:SF1">
    <property type="entry name" value="BLL1128 PROTEIN"/>
    <property type="match status" value="1"/>
</dbReference>
<evidence type="ECO:0000256" key="3">
    <source>
        <dbReference type="SAM" id="SignalP"/>
    </source>
</evidence>
<dbReference type="EMBL" id="QZFU01000045">
    <property type="protein sequence ID" value="RJO69164.1"/>
    <property type="molecule type" value="Genomic_DNA"/>
</dbReference>
<dbReference type="InterPro" id="IPR029058">
    <property type="entry name" value="AB_hydrolase_fold"/>
</dbReference>
<evidence type="ECO:0008006" key="6">
    <source>
        <dbReference type="Google" id="ProtNLM"/>
    </source>
</evidence>
<evidence type="ECO:0000256" key="2">
    <source>
        <dbReference type="ARBA" id="ARBA00022801"/>
    </source>
</evidence>
<keyword evidence="1 3" id="KW-0732">Signal</keyword>
<dbReference type="OrthoDB" id="9767239at2"/>